<dbReference type="OrthoDB" id="2894465at2"/>
<organism evidence="1 2">
    <name type="scientific">Robertmurraya siralis</name>
    <dbReference type="NCBI Taxonomy" id="77777"/>
    <lineage>
        <taxon>Bacteria</taxon>
        <taxon>Bacillati</taxon>
        <taxon>Bacillota</taxon>
        <taxon>Bacilli</taxon>
        <taxon>Bacillales</taxon>
        <taxon>Bacillaceae</taxon>
        <taxon>Robertmurraya</taxon>
    </lineage>
</organism>
<dbReference type="AlphaFoldDB" id="A0A919WLY9"/>
<comment type="caution">
    <text evidence="1">The sequence shown here is derived from an EMBL/GenBank/DDBJ whole genome shotgun (WGS) entry which is preliminary data.</text>
</comment>
<name>A0A919WLY9_9BACI</name>
<accession>A0A919WLY9</accession>
<sequence>MKVLTQSTRYDLLRAQFNLDSQSAMNDEMRNSLNRIFSYVFNHTKIMYLEFIDEKVCCNYIKFHHANQFEEVSYMETLKDIKNFNNFIQNIKSIKNAPNIKPSIINYSFWMRLDK</sequence>
<keyword evidence="2" id="KW-1185">Reference proteome</keyword>
<reference evidence="1" key="1">
    <citation type="submission" date="2021-03" db="EMBL/GenBank/DDBJ databases">
        <title>Antimicrobial resistance genes in bacteria isolated from Japanese honey, and their potential for conferring macrolide and lincosamide resistance in the American foulbrood pathogen Paenibacillus larvae.</title>
        <authorList>
            <person name="Okamoto M."/>
            <person name="Kumagai M."/>
            <person name="Kanamori H."/>
            <person name="Takamatsu D."/>
        </authorList>
    </citation>
    <scope>NUCLEOTIDE SEQUENCE</scope>
    <source>
        <strain evidence="1">J27TS8</strain>
    </source>
</reference>
<evidence type="ECO:0000313" key="1">
    <source>
        <dbReference type="EMBL" id="GIN64163.1"/>
    </source>
</evidence>
<proteinExistence type="predicted"/>
<evidence type="ECO:0000313" key="2">
    <source>
        <dbReference type="Proteomes" id="UP000682111"/>
    </source>
</evidence>
<dbReference type="EMBL" id="BORC01000011">
    <property type="protein sequence ID" value="GIN64163.1"/>
    <property type="molecule type" value="Genomic_DNA"/>
</dbReference>
<protein>
    <submittedName>
        <fullName evidence="1">Uncharacterized protein</fullName>
    </submittedName>
</protein>
<gene>
    <name evidence="1" type="ORF">J27TS8_41560</name>
</gene>
<dbReference type="RefSeq" id="WP_095314168.1">
    <property type="nucleotide sequence ID" value="NZ_SWLZ01000030.1"/>
</dbReference>
<dbReference type="Proteomes" id="UP000682111">
    <property type="component" value="Unassembled WGS sequence"/>
</dbReference>